<dbReference type="CDD" id="cd01743">
    <property type="entry name" value="GATase1_Anthranilate_Synthase"/>
    <property type="match status" value="1"/>
</dbReference>
<dbReference type="SUPFAM" id="SSF52317">
    <property type="entry name" value="Class I glutamine amidotransferase-like"/>
    <property type="match status" value="1"/>
</dbReference>
<dbReference type="GO" id="GO:0000162">
    <property type="term" value="P:L-tryptophan biosynthetic process"/>
    <property type="evidence" value="ECO:0007669"/>
    <property type="project" value="TreeGrafter"/>
</dbReference>
<protein>
    <recommendedName>
        <fullName evidence="2">Glutamine amidotransferase domain-containing protein</fullName>
    </recommendedName>
</protein>
<evidence type="ECO:0000313" key="4">
    <source>
        <dbReference type="Proteomes" id="UP000024547"/>
    </source>
</evidence>
<dbReference type="Proteomes" id="UP000024547">
    <property type="component" value="Unassembled WGS sequence"/>
</dbReference>
<dbReference type="NCBIfam" id="TIGR00566">
    <property type="entry name" value="trpG_papA"/>
    <property type="match status" value="1"/>
</dbReference>
<dbReference type="PROSITE" id="PS51273">
    <property type="entry name" value="GATASE_TYPE_1"/>
    <property type="match status" value="1"/>
</dbReference>
<dbReference type="PRINTS" id="PR00097">
    <property type="entry name" value="ANTSNTHASEII"/>
</dbReference>
<gene>
    <name evidence="3" type="ORF">HY36_10120</name>
</gene>
<reference evidence="3 4" key="1">
    <citation type="journal article" date="2014" name="Antonie Van Leeuwenhoek">
        <title>Hyphomonas beringensis sp. nov. and Hyphomonas chukchiensis sp. nov., isolated from surface seawater of the Bering Sea and Chukchi Sea.</title>
        <authorList>
            <person name="Li C."/>
            <person name="Lai Q."/>
            <person name="Li G."/>
            <person name="Dong C."/>
            <person name="Wang J."/>
            <person name="Liao Y."/>
            <person name="Shao Z."/>
        </authorList>
    </citation>
    <scope>NUCLEOTIDE SEQUENCE [LARGE SCALE GENOMIC DNA]</scope>
    <source>
        <strain evidence="3 4">22II1-22F38</strain>
    </source>
</reference>
<dbReference type="Pfam" id="PF00117">
    <property type="entry name" value="GATase"/>
    <property type="match status" value="1"/>
</dbReference>
<evidence type="ECO:0000256" key="1">
    <source>
        <dbReference type="ARBA" id="ARBA00022962"/>
    </source>
</evidence>
<feature type="domain" description="Glutamine amidotransferase" evidence="2">
    <location>
        <begin position="3"/>
        <end position="185"/>
    </location>
</feature>
<dbReference type="PANTHER" id="PTHR43418:SF4">
    <property type="entry name" value="MULTIFUNCTIONAL TRYPTOPHAN BIOSYNTHESIS PROTEIN"/>
    <property type="match status" value="1"/>
</dbReference>
<dbReference type="AlphaFoldDB" id="A0A059DWN4"/>
<dbReference type="EMBL" id="AWFH01000061">
    <property type="protein sequence ID" value="KCZ58206.1"/>
    <property type="molecule type" value="Genomic_DNA"/>
</dbReference>
<keyword evidence="4" id="KW-1185">Reference proteome</keyword>
<dbReference type="InterPro" id="IPR017926">
    <property type="entry name" value="GATASE"/>
</dbReference>
<dbReference type="GO" id="GO:0004049">
    <property type="term" value="F:anthranilate synthase activity"/>
    <property type="evidence" value="ECO:0007669"/>
    <property type="project" value="TreeGrafter"/>
</dbReference>
<accession>A0A059DWN4</accession>
<dbReference type="PATRIC" id="fig|1280948.3.peg.3145"/>
<dbReference type="InterPro" id="IPR006221">
    <property type="entry name" value="TrpG/PapA_dom"/>
</dbReference>
<sequence>MILVLNNRDSFVFNLARYVTCAGADVMVIDSDRVTLSEITDLEPDALVLSPGPCTPNEAGICLDVVRHFSDALPILGVCLGHQTIAQVYGGKIVRAGHPRHGRTTKLSVQSGKLFEGLPRSYEVGLYNSLVAQFDELPDELMVNAVSAEGEIMALSHISKPLFGVQFHPESILTEYGAELIGNFVQLSKTWPRL</sequence>
<dbReference type="eggNOG" id="COG0512">
    <property type="taxonomic scope" value="Bacteria"/>
</dbReference>
<dbReference type="Gene3D" id="3.40.50.880">
    <property type="match status" value="1"/>
</dbReference>
<evidence type="ECO:0000259" key="2">
    <source>
        <dbReference type="Pfam" id="PF00117"/>
    </source>
</evidence>
<dbReference type="PRINTS" id="PR00099">
    <property type="entry name" value="CPSGATASE"/>
</dbReference>
<evidence type="ECO:0000313" key="3">
    <source>
        <dbReference type="EMBL" id="KCZ58206.1"/>
    </source>
</evidence>
<dbReference type="PRINTS" id="PR00096">
    <property type="entry name" value="GATASE"/>
</dbReference>
<keyword evidence="1" id="KW-0315">Glutamine amidotransferase</keyword>
<proteinExistence type="predicted"/>
<dbReference type="InterPro" id="IPR029062">
    <property type="entry name" value="Class_I_gatase-like"/>
</dbReference>
<dbReference type="STRING" id="1280948.HY36_10120"/>
<dbReference type="PANTHER" id="PTHR43418">
    <property type="entry name" value="MULTIFUNCTIONAL TRYPTOPHAN BIOSYNTHESIS PROTEIN-RELATED"/>
    <property type="match status" value="1"/>
</dbReference>
<dbReference type="RefSeq" id="WP_035554717.1">
    <property type="nucleotide sequence ID" value="NZ_AWFH01000061.1"/>
</dbReference>
<dbReference type="InterPro" id="IPR050472">
    <property type="entry name" value="Anth_synth/Amidotransfase"/>
</dbReference>
<dbReference type="FunFam" id="3.40.50.880:FF:000003">
    <property type="entry name" value="Anthranilate synthase component II"/>
    <property type="match status" value="1"/>
</dbReference>
<dbReference type="GeneID" id="92500402"/>
<dbReference type="OrthoDB" id="9786812at2"/>
<comment type="caution">
    <text evidence="3">The sequence shown here is derived from an EMBL/GenBank/DDBJ whole genome shotgun (WGS) entry which is preliminary data.</text>
</comment>
<name>A0A059DWN4_9PROT</name>
<dbReference type="GO" id="GO:0005829">
    <property type="term" value="C:cytosol"/>
    <property type="evidence" value="ECO:0007669"/>
    <property type="project" value="TreeGrafter"/>
</dbReference>
<organism evidence="3 4">
    <name type="scientific">Hyphomonas atlantica</name>
    <dbReference type="NCBI Taxonomy" id="1280948"/>
    <lineage>
        <taxon>Bacteria</taxon>
        <taxon>Pseudomonadati</taxon>
        <taxon>Pseudomonadota</taxon>
        <taxon>Alphaproteobacteria</taxon>
        <taxon>Hyphomonadales</taxon>
        <taxon>Hyphomonadaceae</taxon>
        <taxon>Hyphomonas</taxon>
    </lineage>
</organism>